<keyword evidence="1" id="KW-0343">GTPase activation</keyword>
<accession>A0A1R2BHZ2</accession>
<feature type="domain" description="Rab-GAP TBC" evidence="2">
    <location>
        <begin position="1"/>
        <end position="147"/>
    </location>
</feature>
<dbReference type="AlphaFoldDB" id="A0A1R2BHZ2"/>
<dbReference type="PROSITE" id="PS50086">
    <property type="entry name" value="TBC_RABGAP"/>
    <property type="match status" value="1"/>
</dbReference>
<dbReference type="Pfam" id="PF00566">
    <property type="entry name" value="RabGAP-TBC"/>
    <property type="match status" value="1"/>
</dbReference>
<dbReference type="OrthoDB" id="294251at2759"/>
<dbReference type="GO" id="GO:0031267">
    <property type="term" value="F:small GTPase binding"/>
    <property type="evidence" value="ECO:0007669"/>
    <property type="project" value="TreeGrafter"/>
</dbReference>
<dbReference type="SMART" id="SM00164">
    <property type="entry name" value="TBC"/>
    <property type="match status" value="1"/>
</dbReference>
<dbReference type="PANTHER" id="PTHR47219:SF9">
    <property type="entry name" value="GTPASE ACTIVATING PROTEIN AND CENTROSOME-ASSOCIATED, ISOFORM B"/>
    <property type="match status" value="1"/>
</dbReference>
<protein>
    <recommendedName>
        <fullName evidence="2">Rab-GAP TBC domain-containing protein</fullName>
    </recommendedName>
</protein>
<gene>
    <name evidence="3" type="ORF">SteCoe_24235</name>
</gene>
<dbReference type="Gene3D" id="1.10.472.80">
    <property type="entry name" value="Ypt/Rab-GAP domain of gyp1p, domain 3"/>
    <property type="match status" value="1"/>
</dbReference>
<keyword evidence="4" id="KW-1185">Reference proteome</keyword>
<dbReference type="Gene3D" id="1.10.8.270">
    <property type="entry name" value="putative rabgap domain of human tbc1 domain family member 14 like domains"/>
    <property type="match status" value="1"/>
</dbReference>
<dbReference type="InterPro" id="IPR050302">
    <property type="entry name" value="Rab_GAP_TBC_domain"/>
</dbReference>
<evidence type="ECO:0000313" key="3">
    <source>
        <dbReference type="EMBL" id="OMJ76403.1"/>
    </source>
</evidence>
<dbReference type="InterPro" id="IPR035969">
    <property type="entry name" value="Rab-GAP_TBC_sf"/>
</dbReference>
<dbReference type="InterPro" id="IPR000195">
    <property type="entry name" value="Rab-GAP-TBC_dom"/>
</dbReference>
<reference evidence="3 4" key="1">
    <citation type="submission" date="2016-11" db="EMBL/GenBank/DDBJ databases">
        <title>The macronuclear genome of Stentor coeruleus: a giant cell with tiny introns.</title>
        <authorList>
            <person name="Slabodnick M."/>
            <person name="Ruby J.G."/>
            <person name="Reiff S.B."/>
            <person name="Swart E.C."/>
            <person name="Gosai S."/>
            <person name="Prabakaran S."/>
            <person name="Witkowska E."/>
            <person name="Larue G.E."/>
            <person name="Fisher S."/>
            <person name="Freeman R.M."/>
            <person name="Gunawardena J."/>
            <person name="Chu W."/>
            <person name="Stover N.A."/>
            <person name="Gregory B.D."/>
            <person name="Nowacki M."/>
            <person name="Derisi J."/>
            <person name="Roy S.W."/>
            <person name="Marshall W.F."/>
            <person name="Sood P."/>
        </authorList>
    </citation>
    <scope>NUCLEOTIDE SEQUENCE [LARGE SCALE GENOMIC DNA]</scope>
    <source>
        <strain evidence="3">WM001</strain>
    </source>
</reference>
<evidence type="ECO:0000259" key="2">
    <source>
        <dbReference type="PROSITE" id="PS50086"/>
    </source>
</evidence>
<dbReference type="Proteomes" id="UP000187209">
    <property type="component" value="Unassembled WGS sequence"/>
</dbReference>
<evidence type="ECO:0000256" key="1">
    <source>
        <dbReference type="ARBA" id="ARBA00022468"/>
    </source>
</evidence>
<name>A0A1R2BHZ2_9CILI</name>
<sequence length="207" mass="24107">MILKDIGRTFPHESLFKSFCGFGQTCMFNILKAYASYDSDIGYCQGMNFIVGTLLMHLSEEKAFWTFVSIMFEKNWRELFKEGTPKLTKLLQSLKIKLKIKCPEVYNHLKSEGIEMTVFAKYFLTFFMCEQDIELGVRVLDSFLCFGEDEILEIINTALLLERKKILGLKYEELFMFCAKELGKRCLDAIKGNIVHVNEIDEDYTML</sequence>
<comment type="caution">
    <text evidence="3">The sequence shown here is derived from an EMBL/GenBank/DDBJ whole genome shotgun (WGS) entry which is preliminary data.</text>
</comment>
<dbReference type="FunFam" id="1.10.8.270:FF:000001">
    <property type="entry name" value="TBC1 domain family member 1"/>
    <property type="match status" value="1"/>
</dbReference>
<dbReference type="SUPFAM" id="SSF47923">
    <property type="entry name" value="Ypt/Rab-GAP domain of gyp1p"/>
    <property type="match status" value="2"/>
</dbReference>
<dbReference type="EMBL" id="MPUH01000633">
    <property type="protein sequence ID" value="OMJ76403.1"/>
    <property type="molecule type" value="Genomic_DNA"/>
</dbReference>
<dbReference type="GO" id="GO:0005096">
    <property type="term" value="F:GTPase activator activity"/>
    <property type="evidence" value="ECO:0007669"/>
    <property type="project" value="UniProtKB-KW"/>
</dbReference>
<evidence type="ECO:0000313" key="4">
    <source>
        <dbReference type="Proteomes" id="UP000187209"/>
    </source>
</evidence>
<dbReference type="PANTHER" id="PTHR47219">
    <property type="entry name" value="RAB GTPASE-ACTIVATING PROTEIN 1-LIKE"/>
    <property type="match status" value="1"/>
</dbReference>
<proteinExistence type="predicted"/>
<organism evidence="3 4">
    <name type="scientific">Stentor coeruleus</name>
    <dbReference type="NCBI Taxonomy" id="5963"/>
    <lineage>
        <taxon>Eukaryota</taxon>
        <taxon>Sar</taxon>
        <taxon>Alveolata</taxon>
        <taxon>Ciliophora</taxon>
        <taxon>Postciliodesmatophora</taxon>
        <taxon>Heterotrichea</taxon>
        <taxon>Heterotrichida</taxon>
        <taxon>Stentoridae</taxon>
        <taxon>Stentor</taxon>
    </lineage>
</organism>